<dbReference type="Pfam" id="PF13185">
    <property type="entry name" value="GAF_2"/>
    <property type="match status" value="1"/>
</dbReference>
<dbReference type="SMART" id="SM00267">
    <property type="entry name" value="GGDEF"/>
    <property type="match status" value="1"/>
</dbReference>
<dbReference type="RefSeq" id="WP_109430930.1">
    <property type="nucleotide sequence ID" value="NZ_MPDK01000015.1"/>
</dbReference>
<feature type="transmembrane region" description="Helical" evidence="1">
    <location>
        <begin position="139"/>
        <end position="161"/>
    </location>
</feature>
<dbReference type="PANTHER" id="PTHR45138">
    <property type="entry name" value="REGULATORY COMPONENTS OF SENSORY TRANSDUCTION SYSTEM"/>
    <property type="match status" value="1"/>
</dbReference>
<dbReference type="AlphaFoldDB" id="A0A2U3D7P8"/>
<name>A0A2U3D7P8_SULT2</name>
<evidence type="ECO:0000313" key="4">
    <source>
        <dbReference type="Proteomes" id="UP000245380"/>
    </source>
</evidence>
<proteinExistence type="predicted"/>
<dbReference type="EMBL" id="MPDK01000015">
    <property type="protein sequence ID" value="PWI57291.1"/>
    <property type="molecule type" value="Genomic_DNA"/>
</dbReference>
<keyword evidence="1" id="KW-0812">Transmembrane</keyword>
<feature type="domain" description="GGDEF" evidence="2">
    <location>
        <begin position="432"/>
        <end position="572"/>
    </location>
</feature>
<dbReference type="Pfam" id="PF00990">
    <property type="entry name" value="GGDEF"/>
    <property type="match status" value="1"/>
</dbReference>
<dbReference type="InterPro" id="IPR043128">
    <property type="entry name" value="Rev_trsase/Diguanyl_cyclase"/>
</dbReference>
<comment type="caution">
    <text evidence="3">The sequence shown here is derived from an EMBL/GenBank/DDBJ whole genome shotgun (WGS) entry which is preliminary data.</text>
</comment>
<feature type="transmembrane region" description="Helical" evidence="1">
    <location>
        <begin position="113"/>
        <end position="132"/>
    </location>
</feature>
<dbReference type="FunFam" id="3.30.70.270:FF:000001">
    <property type="entry name" value="Diguanylate cyclase domain protein"/>
    <property type="match status" value="1"/>
</dbReference>
<evidence type="ECO:0000256" key="1">
    <source>
        <dbReference type="SAM" id="Phobius"/>
    </source>
</evidence>
<dbReference type="GO" id="GO:0043709">
    <property type="term" value="P:cell adhesion involved in single-species biofilm formation"/>
    <property type="evidence" value="ECO:0007669"/>
    <property type="project" value="TreeGrafter"/>
</dbReference>
<feature type="transmembrane region" description="Helical" evidence="1">
    <location>
        <begin position="75"/>
        <end position="93"/>
    </location>
</feature>
<evidence type="ECO:0000259" key="2">
    <source>
        <dbReference type="PROSITE" id="PS50887"/>
    </source>
</evidence>
<dbReference type="InterPro" id="IPR029016">
    <property type="entry name" value="GAF-like_dom_sf"/>
</dbReference>
<feature type="transmembrane region" description="Helical" evidence="1">
    <location>
        <begin position="37"/>
        <end position="54"/>
    </location>
</feature>
<dbReference type="InterPro" id="IPR000160">
    <property type="entry name" value="GGDEF_dom"/>
</dbReference>
<dbReference type="CDD" id="cd01949">
    <property type="entry name" value="GGDEF"/>
    <property type="match status" value="1"/>
</dbReference>
<organism evidence="3 4">
    <name type="scientific">Sulfoacidibacillus thermotolerans</name>
    <name type="common">Acidibacillus sulfuroxidans</name>
    <dbReference type="NCBI Taxonomy" id="1765684"/>
    <lineage>
        <taxon>Bacteria</taxon>
        <taxon>Bacillati</taxon>
        <taxon>Bacillota</taxon>
        <taxon>Bacilli</taxon>
        <taxon>Bacillales</taxon>
        <taxon>Alicyclobacillaceae</taxon>
        <taxon>Sulfoacidibacillus</taxon>
    </lineage>
</organism>
<dbReference type="SMART" id="SM00065">
    <property type="entry name" value="GAF"/>
    <property type="match status" value="1"/>
</dbReference>
<keyword evidence="1" id="KW-1133">Transmembrane helix</keyword>
<dbReference type="GO" id="GO:0052621">
    <property type="term" value="F:diguanylate cyclase activity"/>
    <property type="evidence" value="ECO:0007669"/>
    <property type="project" value="TreeGrafter"/>
</dbReference>
<keyword evidence="4" id="KW-1185">Reference proteome</keyword>
<dbReference type="PANTHER" id="PTHR45138:SF9">
    <property type="entry name" value="DIGUANYLATE CYCLASE DGCM-RELATED"/>
    <property type="match status" value="1"/>
</dbReference>
<gene>
    <name evidence="3" type="ORF">BM613_09345</name>
</gene>
<accession>A0A2U3D7P8</accession>
<keyword evidence="1" id="KW-0472">Membrane</keyword>
<sequence>MIVRTRYWASVGVLYAAAAVTLFSSLLVFPFPVLTPFMWLLFGVLFVLLALTYVSPVQLGDQMISLSLSIEIPMFLWFGPIVTAASLIAAWLIGDFVRGKMWDIERTIKNIGMFMLMPTFASLGYKLVGGVVPQTHLATFFQVLFPLTVFAVLHFISNYAVNWLYAMFEQPDDHFFLAIKWDFASFAVEYALSLLFVFFAVAYGAQAIIFLGLPFVVLLYIFRLYSNLVLANRQLTLISEVTMELSSELREDQVIAALLNGLPRIIRLTSCYLFCPDADGVLIPCGVRGSSLEMEEQMRAVRLQPGEGVAGTAFLHGRALLSNGRRQPLVRSEETNAAIDFGRSMIAIPLIYRDDTLGVLALVHKEYRAYSRRDQEMAQILASQVAISLWNARRLARTEEQSYLDQLTGVYNFRYFDMILERMCHNADCLDTTLGLLIMDLDHFKQINDVYGHLAGNEVLKAVAQLIKEFVRAEDVVCRYGGEEFTVILPGVSVDSAVAIAERLREMIAQHPVSVAQIGKTAFLPLHVTVSIGVAVYPIMAQSAVELVRNADRAMYVGSKQRGRNRVAAYEH</sequence>
<feature type="transmembrane region" description="Helical" evidence="1">
    <location>
        <begin position="208"/>
        <end position="225"/>
    </location>
</feature>
<dbReference type="SUPFAM" id="SSF55781">
    <property type="entry name" value="GAF domain-like"/>
    <property type="match status" value="1"/>
</dbReference>
<protein>
    <recommendedName>
        <fullName evidence="2">GGDEF domain-containing protein</fullName>
    </recommendedName>
</protein>
<feature type="transmembrane region" description="Helical" evidence="1">
    <location>
        <begin position="7"/>
        <end position="31"/>
    </location>
</feature>
<dbReference type="InterPro" id="IPR003018">
    <property type="entry name" value="GAF"/>
</dbReference>
<dbReference type="Gene3D" id="3.30.450.40">
    <property type="match status" value="1"/>
</dbReference>
<dbReference type="Proteomes" id="UP000245380">
    <property type="component" value="Unassembled WGS sequence"/>
</dbReference>
<dbReference type="PROSITE" id="PS50887">
    <property type="entry name" value="GGDEF"/>
    <property type="match status" value="1"/>
</dbReference>
<dbReference type="InterPro" id="IPR050469">
    <property type="entry name" value="Diguanylate_Cyclase"/>
</dbReference>
<reference evidence="3 4" key="1">
    <citation type="submission" date="2016-11" db="EMBL/GenBank/DDBJ databases">
        <title>Comparative genomics of Acidibacillus ferroxidans species.</title>
        <authorList>
            <person name="Oliveira G."/>
            <person name="Nunes G."/>
            <person name="Oliveira R."/>
            <person name="Araujo F."/>
            <person name="Salim A."/>
            <person name="Scholte L."/>
            <person name="Morais D."/>
            <person name="Nancucheo I."/>
            <person name="Johnson D.B."/>
            <person name="Grail B."/>
            <person name="Bittencourt J."/>
            <person name="Valadares R."/>
        </authorList>
    </citation>
    <scope>NUCLEOTIDE SEQUENCE [LARGE SCALE GENOMIC DNA]</scope>
    <source>
        <strain evidence="3 4">Y002</strain>
    </source>
</reference>
<feature type="transmembrane region" description="Helical" evidence="1">
    <location>
        <begin position="181"/>
        <end position="201"/>
    </location>
</feature>
<evidence type="ECO:0000313" key="3">
    <source>
        <dbReference type="EMBL" id="PWI57291.1"/>
    </source>
</evidence>
<dbReference type="GO" id="GO:1902201">
    <property type="term" value="P:negative regulation of bacterial-type flagellum-dependent cell motility"/>
    <property type="evidence" value="ECO:0007669"/>
    <property type="project" value="TreeGrafter"/>
</dbReference>
<dbReference type="SUPFAM" id="SSF55073">
    <property type="entry name" value="Nucleotide cyclase"/>
    <property type="match status" value="1"/>
</dbReference>
<dbReference type="OrthoDB" id="9759607at2"/>
<dbReference type="GO" id="GO:0005886">
    <property type="term" value="C:plasma membrane"/>
    <property type="evidence" value="ECO:0007669"/>
    <property type="project" value="TreeGrafter"/>
</dbReference>
<dbReference type="InterPro" id="IPR029787">
    <property type="entry name" value="Nucleotide_cyclase"/>
</dbReference>
<dbReference type="Gene3D" id="3.30.70.270">
    <property type="match status" value="1"/>
</dbReference>
<dbReference type="NCBIfam" id="TIGR00254">
    <property type="entry name" value="GGDEF"/>
    <property type="match status" value="1"/>
</dbReference>